<feature type="transmembrane region" description="Helical" evidence="3">
    <location>
        <begin position="58"/>
        <end position="77"/>
    </location>
</feature>
<evidence type="ECO:0008006" key="6">
    <source>
        <dbReference type="Google" id="ProtNLM"/>
    </source>
</evidence>
<gene>
    <name evidence="4" type="ORF">GTHE00462_LOCUS25615</name>
    <name evidence="5" type="ORF">GTHE00462_LOCUS25616</name>
</gene>
<dbReference type="EMBL" id="HBKN01032938">
    <property type="protein sequence ID" value="CAE2318293.1"/>
    <property type="molecule type" value="Transcribed_RNA"/>
</dbReference>
<proteinExistence type="predicted"/>
<feature type="region of interest" description="Disordered" evidence="2">
    <location>
        <begin position="199"/>
        <end position="231"/>
    </location>
</feature>
<evidence type="ECO:0000256" key="3">
    <source>
        <dbReference type="SAM" id="Phobius"/>
    </source>
</evidence>
<keyword evidence="3" id="KW-0812">Transmembrane</keyword>
<keyword evidence="1" id="KW-0175">Coiled coil</keyword>
<name>A0A6U6BNL6_GUITH</name>
<feature type="coiled-coil region" evidence="1">
    <location>
        <begin position="124"/>
        <end position="151"/>
    </location>
</feature>
<accession>A0A6U6BNL6</accession>
<dbReference type="EMBL" id="HBKN01032937">
    <property type="protein sequence ID" value="CAE2318292.1"/>
    <property type="molecule type" value="Transcribed_RNA"/>
</dbReference>
<feature type="region of interest" description="Disordered" evidence="2">
    <location>
        <begin position="1"/>
        <end position="22"/>
    </location>
</feature>
<organism evidence="4">
    <name type="scientific">Guillardia theta</name>
    <name type="common">Cryptophyte</name>
    <name type="synonym">Cryptomonas phi</name>
    <dbReference type="NCBI Taxonomy" id="55529"/>
    <lineage>
        <taxon>Eukaryota</taxon>
        <taxon>Cryptophyceae</taxon>
        <taxon>Pyrenomonadales</taxon>
        <taxon>Geminigeraceae</taxon>
        <taxon>Guillardia</taxon>
    </lineage>
</organism>
<protein>
    <recommendedName>
        <fullName evidence="6">Transmembrane protein</fullName>
    </recommendedName>
</protein>
<keyword evidence="3" id="KW-1133">Transmembrane helix</keyword>
<evidence type="ECO:0000313" key="5">
    <source>
        <dbReference type="EMBL" id="CAE2318293.1"/>
    </source>
</evidence>
<sequence>MDTVATHISRALGVPGQEEEGVNEPLCADNQQRLQGRGIAKENSISALVENPRNPSKVLSACLSLLFVVIAVLVFAASAKMAIDPGTAEVSHKQMHAIEKKIKRQIKSSMKSSLVLQRKAAKESDVDGKEMEKLRKQVKDLQRQIHSLVSEQKQESVIVPEAIVQSPRGYPGSSEIQPRFVIGPSRIVTPNSRMAGFFYPSSRQQIPQPPASLPAASTSAGSRAREVSEKK</sequence>
<feature type="compositionally biased region" description="Low complexity" evidence="2">
    <location>
        <begin position="213"/>
        <end position="222"/>
    </location>
</feature>
<reference evidence="4" key="1">
    <citation type="submission" date="2021-01" db="EMBL/GenBank/DDBJ databases">
        <authorList>
            <person name="Corre E."/>
            <person name="Pelletier E."/>
            <person name="Niang G."/>
            <person name="Scheremetjew M."/>
            <person name="Finn R."/>
            <person name="Kale V."/>
            <person name="Holt S."/>
            <person name="Cochrane G."/>
            <person name="Meng A."/>
            <person name="Brown T."/>
            <person name="Cohen L."/>
        </authorList>
    </citation>
    <scope>NUCLEOTIDE SEQUENCE</scope>
    <source>
        <strain evidence="4">CCMP 2712</strain>
    </source>
</reference>
<dbReference type="AlphaFoldDB" id="A0A6U6BNL6"/>
<evidence type="ECO:0000313" key="4">
    <source>
        <dbReference type="EMBL" id="CAE2318292.1"/>
    </source>
</evidence>
<evidence type="ECO:0000256" key="2">
    <source>
        <dbReference type="SAM" id="MobiDB-lite"/>
    </source>
</evidence>
<keyword evidence="3" id="KW-0472">Membrane</keyword>
<evidence type="ECO:0000256" key="1">
    <source>
        <dbReference type="SAM" id="Coils"/>
    </source>
</evidence>